<dbReference type="Gene3D" id="3.40.50.2300">
    <property type="match status" value="2"/>
</dbReference>
<dbReference type="Gene3D" id="1.10.260.40">
    <property type="entry name" value="lambda repressor-like DNA-binding domains"/>
    <property type="match status" value="1"/>
</dbReference>
<name>A0A3P1BA67_9BACT</name>
<dbReference type="CDD" id="cd06267">
    <property type="entry name" value="PBP1_LacI_sugar_binding-like"/>
    <property type="match status" value="1"/>
</dbReference>
<evidence type="ECO:0000256" key="1">
    <source>
        <dbReference type="ARBA" id="ARBA00023015"/>
    </source>
</evidence>
<dbReference type="InterPro" id="IPR028082">
    <property type="entry name" value="Peripla_BP_I"/>
</dbReference>
<dbReference type="SUPFAM" id="SSF47413">
    <property type="entry name" value="lambda repressor-like DNA-binding domains"/>
    <property type="match status" value="1"/>
</dbReference>
<reference evidence="5 6" key="1">
    <citation type="submission" date="2018-11" db="EMBL/GenBank/DDBJ databases">
        <authorList>
            <person name="Zhou Z."/>
            <person name="Wang G."/>
        </authorList>
    </citation>
    <scope>NUCLEOTIDE SEQUENCE [LARGE SCALE GENOMIC DNA]</scope>
    <source>
        <strain evidence="5 6">KCTC52004</strain>
    </source>
</reference>
<dbReference type="GO" id="GO:0003700">
    <property type="term" value="F:DNA-binding transcription factor activity"/>
    <property type="evidence" value="ECO:0007669"/>
    <property type="project" value="TreeGrafter"/>
</dbReference>
<keyword evidence="6" id="KW-1185">Reference proteome</keyword>
<evidence type="ECO:0000313" key="6">
    <source>
        <dbReference type="Proteomes" id="UP000271925"/>
    </source>
</evidence>
<keyword evidence="1" id="KW-0805">Transcription regulation</keyword>
<dbReference type="OrthoDB" id="833520at2"/>
<feature type="domain" description="HTH lacI-type" evidence="4">
    <location>
        <begin position="4"/>
        <end position="58"/>
    </location>
</feature>
<dbReference type="PANTHER" id="PTHR30146:SF109">
    <property type="entry name" value="HTH-TYPE TRANSCRIPTIONAL REGULATOR GALS"/>
    <property type="match status" value="1"/>
</dbReference>
<comment type="caution">
    <text evidence="5">The sequence shown here is derived from an EMBL/GenBank/DDBJ whole genome shotgun (WGS) entry which is preliminary data.</text>
</comment>
<dbReference type="SUPFAM" id="SSF53822">
    <property type="entry name" value="Periplasmic binding protein-like I"/>
    <property type="match status" value="1"/>
</dbReference>
<dbReference type="InterPro" id="IPR010982">
    <property type="entry name" value="Lambda_DNA-bd_dom_sf"/>
</dbReference>
<dbReference type="Proteomes" id="UP000271925">
    <property type="component" value="Unassembled WGS sequence"/>
</dbReference>
<organism evidence="5 6">
    <name type="scientific">Larkinella rosea</name>
    <dbReference type="NCBI Taxonomy" id="2025312"/>
    <lineage>
        <taxon>Bacteria</taxon>
        <taxon>Pseudomonadati</taxon>
        <taxon>Bacteroidota</taxon>
        <taxon>Cytophagia</taxon>
        <taxon>Cytophagales</taxon>
        <taxon>Spirosomataceae</taxon>
        <taxon>Larkinella</taxon>
    </lineage>
</organism>
<evidence type="ECO:0000256" key="3">
    <source>
        <dbReference type="ARBA" id="ARBA00023163"/>
    </source>
</evidence>
<dbReference type="Pfam" id="PF13377">
    <property type="entry name" value="Peripla_BP_3"/>
    <property type="match status" value="1"/>
</dbReference>
<dbReference type="AlphaFoldDB" id="A0A3P1BA67"/>
<accession>A0A3P1BA67</accession>
<dbReference type="SMART" id="SM00354">
    <property type="entry name" value="HTH_LACI"/>
    <property type="match status" value="1"/>
</dbReference>
<dbReference type="InterPro" id="IPR000843">
    <property type="entry name" value="HTH_LacI"/>
</dbReference>
<proteinExistence type="predicted"/>
<keyword evidence="2" id="KW-0238">DNA-binding</keyword>
<dbReference type="EMBL" id="RQJO01000016">
    <property type="protein sequence ID" value="RRA97987.1"/>
    <property type="molecule type" value="Genomic_DNA"/>
</dbReference>
<dbReference type="InterPro" id="IPR046335">
    <property type="entry name" value="LacI/GalR-like_sensor"/>
</dbReference>
<evidence type="ECO:0000313" key="5">
    <source>
        <dbReference type="EMBL" id="RRA97987.1"/>
    </source>
</evidence>
<evidence type="ECO:0000259" key="4">
    <source>
        <dbReference type="PROSITE" id="PS50932"/>
    </source>
</evidence>
<dbReference type="CDD" id="cd01392">
    <property type="entry name" value="HTH_LacI"/>
    <property type="match status" value="1"/>
</dbReference>
<dbReference type="RefSeq" id="WP_124879226.1">
    <property type="nucleotide sequence ID" value="NZ_RQJO01000016.1"/>
</dbReference>
<protein>
    <submittedName>
        <fullName evidence="5">LacI family transcriptional regulator</fullName>
    </submittedName>
</protein>
<dbReference type="PANTHER" id="PTHR30146">
    <property type="entry name" value="LACI-RELATED TRANSCRIPTIONAL REPRESSOR"/>
    <property type="match status" value="1"/>
</dbReference>
<dbReference type="PROSITE" id="PS50932">
    <property type="entry name" value="HTH_LACI_2"/>
    <property type="match status" value="1"/>
</dbReference>
<dbReference type="Pfam" id="PF00356">
    <property type="entry name" value="LacI"/>
    <property type="match status" value="1"/>
</dbReference>
<sequence>MEEISLKTIATRLGISISTVSRALRNHPDIKDSTKKAVFELAEQLEYEPNQLAAQLLNRRSNTIGVLVPKITYSLYAQAIPGMAEVAERYGYQLLICQTDDSYEKEIRQVQSLLSSRVSGIILSLSANTTQFDHLRKIQSKKVPLVLFNRDCEEIACSKVIIDNHKAAYEAVRVLIRKGRQRIAYLGGPTHLQISQKRLEGYRQALRDAGVPPDETLIKVVSLEKDAMLASLNEVLDAPERPDAILAYSDQIAQWGLVMAKRKGIRIPDELAIIGFYNEPANELLDPPLSSVAQPAFEMGVRAVELVFSELNNARFTFDRVVLESTLVVRESI</sequence>
<dbReference type="GO" id="GO:0000976">
    <property type="term" value="F:transcription cis-regulatory region binding"/>
    <property type="evidence" value="ECO:0007669"/>
    <property type="project" value="TreeGrafter"/>
</dbReference>
<evidence type="ECO:0000256" key="2">
    <source>
        <dbReference type="ARBA" id="ARBA00023125"/>
    </source>
</evidence>
<gene>
    <name evidence="5" type="ORF">EHT25_30410</name>
</gene>
<keyword evidence="3" id="KW-0804">Transcription</keyword>